<evidence type="ECO:0000256" key="1">
    <source>
        <dbReference type="SAM" id="MobiDB-lite"/>
    </source>
</evidence>
<keyword evidence="3" id="KW-1185">Reference proteome</keyword>
<feature type="region of interest" description="Disordered" evidence="1">
    <location>
        <begin position="62"/>
        <end position="85"/>
    </location>
</feature>
<proteinExistence type="predicted"/>
<evidence type="ECO:0000313" key="3">
    <source>
        <dbReference type="Proteomes" id="UP001523392"/>
    </source>
</evidence>
<sequence>MALSRFAIPLPSVEAQFWCADLRITVDEYLAGFGHVAIGARQMPPDRSCWIAFSGDLLNDEGESSSMKKSDLCPPSPSSNATAADLPKFPHQAEMPLVGIFWIIRNGSGLAIISDLVELNAAEPYGEFLTYGGHYDYWAALAALGAAELRRRGVPLAPLWSEYEEWPRGRVVFDVPRKTPVLYADRKLHRAESLSLIQHRFNLPDGAFDLRTDSHYNSIR</sequence>
<dbReference type="EMBL" id="JAFIRR010000037">
    <property type="protein sequence ID" value="MCO6415849.1"/>
    <property type="molecule type" value="Genomic_DNA"/>
</dbReference>
<name>A0ABT1D1S7_9PROT</name>
<reference evidence="2 3" key="1">
    <citation type="submission" date="2021-12" db="EMBL/GenBank/DDBJ databases">
        <title>Siccirubricoccus leaddurans sp. nov., a high concentration Zn2+ tolerance bacterium.</title>
        <authorList>
            <person name="Cao Y."/>
        </authorList>
    </citation>
    <scope>NUCLEOTIDE SEQUENCE [LARGE SCALE GENOMIC DNA]</scope>
    <source>
        <strain evidence="2 3">KC 17139</strain>
    </source>
</reference>
<protein>
    <submittedName>
        <fullName evidence="2">Uncharacterized protein</fullName>
    </submittedName>
</protein>
<dbReference type="RefSeq" id="WP_252952463.1">
    <property type="nucleotide sequence ID" value="NZ_JAFIRR010000037.1"/>
</dbReference>
<organism evidence="2 3">
    <name type="scientific">Siccirubricoccus soli</name>
    <dbReference type="NCBI Taxonomy" id="2899147"/>
    <lineage>
        <taxon>Bacteria</taxon>
        <taxon>Pseudomonadati</taxon>
        <taxon>Pseudomonadota</taxon>
        <taxon>Alphaproteobacteria</taxon>
        <taxon>Acetobacterales</taxon>
        <taxon>Roseomonadaceae</taxon>
        <taxon>Siccirubricoccus</taxon>
    </lineage>
</organism>
<accession>A0ABT1D1S7</accession>
<comment type="caution">
    <text evidence="2">The sequence shown here is derived from an EMBL/GenBank/DDBJ whole genome shotgun (WGS) entry which is preliminary data.</text>
</comment>
<gene>
    <name evidence="2" type="ORF">JYK14_06625</name>
</gene>
<evidence type="ECO:0000313" key="2">
    <source>
        <dbReference type="EMBL" id="MCO6415849.1"/>
    </source>
</evidence>
<dbReference type="Proteomes" id="UP001523392">
    <property type="component" value="Unassembled WGS sequence"/>
</dbReference>